<gene>
    <name evidence="1" type="ORF">E1B28_000034</name>
</gene>
<proteinExistence type="predicted"/>
<accession>A0A9P7V0P3</accession>
<dbReference type="OrthoDB" id="5220752at2759"/>
<evidence type="ECO:0000313" key="1">
    <source>
        <dbReference type="EMBL" id="KAG7098060.1"/>
    </source>
</evidence>
<evidence type="ECO:0000313" key="2">
    <source>
        <dbReference type="Proteomes" id="UP001049176"/>
    </source>
</evidence>
<comment type="caution">
    <text evidence="1">The sequence shown here is derived from an EMBL/GenBank/DDBJ whole genome shotgun (WGS) entry which is preliminary data.</text>
</comment>
<organism evidence="1 2">
    <name type="scientific">Marasmius oreades</name>
    <name type="common">fairy-ring Marasmius</name>
    <dbReference type="NCBI Taxonomy" id="181124"/>
    <lineage>
        <taxon>Eukaryota</taxon>
        <taxon>Fungi</taxon>
        <taxon>Dikarya</taxon>
        <taxon>Basidiomycota</taxon>
        <taxon>Agaricomycotina</taxon>
        <taxon>Agaricomycetes</taxon>
        <taxon>Agaricomycetidae</taxon>
        <taxon>Agaricales</taxon>
        <taxon>Marasmiineae</taxon>
        <taxon>Marasmiaceae</taxon>
        <taxon>Marasmius</taxon>
    </lineage>
</organism>
<dbReference type="AlphaFoldDB" id="A0A9P7V0P3"/>
<keyword evidence="2" id="KW-1185">Reference proteome</keyword>
<sequence length="187" mass="20320">MAGDSAGHIANATNDDIFTVMVSLNPNWEIADFTTNVNLLFAAIKEIKQVANDEDLPNTFVTIRDLYEFTKISAKLLSIYPEPALAVINAFKKNSIRISSGQYKQVKTRDALGSYLNKSGTEYLLKANTVSLMVVSGDGQRVAMYNTNSEYSWIAADNGEIVRAKDGSIGQQGPQAGVVDWSTMGGN</sequence>
<dbReference type="EMBL" id="CM032181">
    <property type="protein sequence ID" value="KAG7098060.1"/>
    <property type="molecule type" value="Genomic_DNA"/>
</dbReference>
<protein>
    <submittedName>
        <fullName evidence="1">Uncharacterized protein</fullName>
    </submittedName>
</protein>
<reference evidence="1" key="1">
    <citation type="journal article" date="2021" name="Genome Biol. Evol.">
        <title>The assembled and annotated genome of the fairy-ring fungus Marasmius oreades.</title>
        <authorList>
            <person name="Hiltunen M."/>
            <person name="Ament-Velasquez S.L."/>
            <person name="Johannesson H."/>
        </authorList>
    </citation>
    <scope>NUCLEOTIDE SEQUENCE</scope>
    <source>
        <strain evidence="1">03SP1</strain>
    </source>
</reference>
<dbReference type="KEGG" id="more:E1B28_000034"/>
<dbReference type="GeneID" id="66069110"/>
<dbReference type="RefSeq" id="XP_043014530.1">
    <property type="nucleotide sequence ID" value="XM_043145831.1"/>
</dbReference>
<name>A0A9P7V0P3_9AGAR</name>
<dbReference type="Proteomes" id="UP001049176">
    <property type="component" value="Chromosome 1"/>
</dbReference>